<evidence type="ECO:0000256" key="11">
    <source>
        <dbReference type="ARBA" id="ARBA00024209"/>
    </source>
</evidence>
<dbReference type="AlphaFoldDB" id="A0ABC8UFM4"/>
<protein>
    <recommendedName>
        <fullName evidence="14">RING-type domain-containing protein</fullName>
    </recommendedName>
</protein>
<keyword evidence="4" id="KW-0812">Transmembrane</keyword>
<accession>A0ABC8UFM4</accession>
<evidence type="ECO:0000256" key="6">
    <source>
        <dbReference type="ARBA" id="ARBA00022771"/>
    </source>
</evidence>
<organism evidence="15 16">
    <name type="scientific">Ilex paraguariensis</name>
    <name type="common">yerba mate</name>
    <dbReference type="NCBI Taxonomy" id="185542"/>
    <lineage>
        <taxon>Eukaryota</taxon>
        <taxon>Viridiplantae</taxon>
        <taxon>Streptophyta</taxon>
        <taxon>Embryophyta</taxon>
        <taxon>Tracheophyta</taxon>
        <taxon>Spermatophyta</taxon>
        <taxon>Magnoliopsida</taxon>
        <taxon>eudicotyledons</taxon>
        <taxon>Gunneridae</taxon>
        <taxon>Pentapetalae</taxon>
        <taxon>asterids</taxon>
        <taxon>campanulids</taxon>
        <taxon>Aquifoliales</taxon>
        <taxon>Aquifoliaceae</taxon>
        <taxon>Ilex</taxon>
    </lineage>
</organism>
<dbReference type="PROSITE" id="PS50089">
    <property type="entry name" value="ZF_RING_2"/>
    <property type="match status" value="1"/>
</dbReference>
<feature type="domain" description="RING-type" evidence="14">
    <location>
        <begin position="63"/>
        <end position="105"/>
    </location>
</feature>
<evidence type="ECO:0000256" key="2">
    <source>
        <dbReference type="ARBA" id="ARBA00004906"/>
    </source>
</evidence>
<sequence>MSVVLVFAALPVVSLLHEFAKSLRSPALLQFNSHHQYHDTVETTMVGEETIKEEDGLEEVRYCVVCLCQVCSGDRYRLLPQCNHKFHVHCIDTWLETHSTCPLCRSTIPKTSVPPRPLQQHHYSSINGLLCYPFSLFENMFKWLAKPPNPGLMSAVCEHCQYLPNS</sequence>
<keyword evidence="7" id="KW-0833">Ubl conjugation pathway</keyword>
<dbReference type="Pfam" id="PF13639">
    <property type="entry name" value="zf-RING_2"/>
    <property type="match status" value="1"/>
</dbReference>
<comment type="pathway">
    <text evidence="2">Protein modification; protein ubiquitination.</text>
</comment>
<keyword evidence="3" id="KW-0808">Transferase</keyword>
<evidence type="ECO:0000259" key="14">
    <source>
        <dbReference type="PROSITE" id="PS50089"/>
    </source>
</evidence>
<gene>
    <name evidence="15" type="ORF">ILEXP_LOCUS49774</name>
</gene>
<dbReference type="SUPFAM" id="SSF57850">
    <property type="entry name" value="RING/U-box"/>
    <property type="match status" value="1"/>
</dbReference>
<dbReference type="EMBL" id="CAUOFW020007613">
    <property type="protein sequence ID" value="CAK9179820.1"/>
    <property type="molecule type" value="Genomic_DNA"/>
</dbReference>
<keyword evidence="16" id="KW-1185">Reference proteome</keyword>
<evidence type="ECO:0000256" key="9">
    <source>
        <dbReference type="ARBA" id="ARBA00022989"/>
    </source>
</evidence>
<dbReference type="InterPro" id="IPR013083">
    <property type="entry name" value="Znf_RING/FYVE/PHD"/>
</dbReference>
<evidence type="ECO:0000313" key="16">
    <source>
        <dbReference type="Proteomes" id="UP001642360"/>
    </source>
</evidence>
<dbReference type="PANTHER" id="PTHR45768">
    <property type="entry name" value="E3 UBIQUITIN-PROTEIN LIGASE RNF13-LIKE"/>
    <property type="match status" value="1"/>
</dbReference>
<evidence type="ECO:0000256" key="4">
    <source>
        <dbReference type="ARBA" id="ARBA00022692"/>
    </source>
</evidence>
<evidence type="ECO:0000256" key="10">
    <source>
        <dbReference type="ARBA" id="ARBA00023136"/>
    </source>
</evidence>
<dbReference type="Proteomes" id="UP001642360">
    <property type="component" value="Unassembled WGS sequence"/>
</dbReference>
<dbReference type="GO" id="GO:0008270">
    <property type="term" value="F:zinc ion binding"/>
    <property type="evidence" value="ECO:0007669"/>
    <property type="project" value="UniProtKB-KW"/>
</dbReference>
<proteinExistence type="inferred from homology"/>
<keyword evidence="9" id="KW-1133">Transmembrane helix</keyword>
<evidence type="ECO:0000256" key="12">
    <source>
        <dbReference type="PROSITE-ProRule" id="PRU00175"/>
    </source>
</evidence>
<keyword evidence="5" id="KW-0479">Metal-binding</keyword>
<reference evidence="15 16" key="1">
    <citation type="submission" date="2024-02" db="EMBL/GenBank/DDBJ databases">
        <authorList>
            <person name="Vignale AGUSTIN F."/>
            <person name="Sosa J E."/>
            <person name="Modenutti C."/>
        </authorList>
    </citation>
    <scope>NUCLEOTIDE SEQUENCE [LARGE SCALE GENOMIC DNA]</scope>
</reference>
<evidence type="ECO:0000256" key="3">
    <source>
        <dbReference type="ARBA" id="ARBA00022679"/>
    </source>
</evidence>
<feature type="signal peptide" evidence="13">
    <location>
        <begin position="1"/>
        <end position="16"/>
    </location>
</feature>
<dbReference type="Gene3D" id="3.30.40.10">
    <property type="entry name" value="Zinc/RING finger domain, C3HC4 (zinc finger)"/>
    <property type="match status" value="1"/>
</dbReference>
<evidence type="ECO:0000256" key="8">
    <source>
        <dbReference type="ARBA" id="ARBA00022833"/>
    </source>
</evidence>
<evidence type="ECO:0000313" key="15">
    <source>
        <dbReference type="EMBL" id="CAK9179820.1"/>
    </source>
</evidence>
<dbReference type="GO" id="GO:0016740">
    <property type="term" value="F:transferase activity"/>
    <property type="evidence" value="ECO:0007669"/>
    <property type="project" value="UniProtKB-KW"/>
</dbReference>
<keyword evidence="8" id="KW-0862">Zinc</keyword>
<evidence type="ECO:0000256" key="1">
    <source>
        <dbReference type="ARBA" id="ARBA00004167"/>
    </source>
</evidence>
<name>A0ABC8UFM4_9AQUA</name>
<comment type="subcellular location">
    <subcellularLocation>
        <location evidence="1">Membrane</location>
        <topology evidence="1">Single-pass membrane protein</topology>
    </subcellularLocation>
</comment>
<keyword evidence="10" id="KW-0472">Membrane</keyword>
<keyword evidence="13" id="KW-0732">Signal</keyword>
<dbReference type="InterPro" id="IPR001841">
    <property type="entry name" value="Znf_RING"/>
</dbReference>
<keyword evidence="6 12" id="KW-0863">Zinc-finger</keyword>
<comment type="caution">
    <text evidence="15">The sequence shown here is derived from an EMBL/GenBank/DDBJ whole genome shotgun (WGS) entry which is preliminary data.</text>
</comment>
<feature type="chain" id="PRO_5044817274" description="RING-type domain-containing protein" evidence="13">
    <location>
        <begin position="17"/>
        <end position="166"/>
    </location>
</feature>
<dbReference type="GO" id="GO:0016020">
    <property type="term" value="C:membrane"/>
    <property type="evidence" value="ECO:0007669"/>
    <property type="project" value="UniProtKB-SubCell"/>
</dbReference>
<evidence type="ECO:0000256" key="13">
    <source>
        <dbReference type="SAM" id="SignalP"/>
    </source>
</evidence>
<comment type="similarity">
    <text evidence="11">Belongs to the RING-type zinc finger family. ATL subfamily.</text>
</comment>
<dbReference type="SMART" id="SM00184">
    <property type="entry name" value="RING"/>
    <property type="match status" value="1"/>
</dbReference>
<evidence type="ECO:0000256" key="7">
    <source>
        <dbReference type="ARBA" id="ARBA00022786"/>
    </source>
</evidence>
<dbReference type="PANTHER" id="PTHR45768:SF18">
    <property type="entry name" value="RING-H2 FINGER PROTEIN ATL47-RELATED"/>
    <property type="match status" value="1"/>
</dbReference>
<evidence type="ECO:0000256" key="5">
    <source>
        <dbReference type="ARBA" id="ARBA00022723"/>
    </source>
</evidence>